<comment type="caution">
    <text evidence="1">The sequence shown here is derived from an EMBL/GenBank/DDBJ whole genome shotgun (WGS) entry which is preliminary data.</text>
</comment>
<sequence length="58" mass="6705">MIIKDPVTCESLVRDNYPRMPDDACDHTNCHLDRLHAARRAQKKIPYQSSPEPKKQGE</sequence>
<name>A0A0D8LBE3_MORMO</name>
<dbReference type="EMBL" id="JZSH01000001">
    <property type="protein sequence ID" value="KJF79295.1"/>
    <property type="molecule type" value="Genomic_DNA"/>
</dbReference>
<evidence type="ECO:0000313" key="2">
    <source>
        <dbReference type="Proteomes" id="UP000032582"/>
    </source>
</evidence>
<dbReference type="AlphaFoldDB" id="A0A0D8LBE3"/>
<accession>A0A0D8LBE3</accession>
<proteinExistence type="predicted"/>
<protein>
    <submittedName>
        <fullName evidence="1">Palmdelphin</fullName>
    </submittedName>
</protein>
<evidence type="ECO:0000313" key="1">
    <source>
        <dbReference type="EMBL" id="KJF79295.1"/>
    </source>
</evidence>
<gene>
    <name evidence="1" type="ORF">UA45_00270</name>
</gene>
<organism evidence="1 2">
    <name type="scientific">Morganella morganii</name>
    <name type="common">Proteus morganii</name>
    <dbReference type="NCBI Taxonomy" id="582"/>
    <lineage>
        <taxon>Bacteria</taxon>
        <taxon>Pseudomonadati</taxon>
        <taxon>Pseudomonadota</taxon>
        <taxon>Gammaproteobacteria</taxon>
        <taxon>Enterobacterales</taxon>
        <taxon>Morganellaceae</taxon>
        <taxon>Morganella</taxon>
    </lineage>
</organism>
<dbReference type="PATRIC" id="fig|582.24.peg.79"/>
<dbReference type="Proteomes" id="UP000032582">
    <property type="component" value="Unassembled WGS sequence"/>
</dbReference>
<dbReference type="RefSeq" id="WP_045137514.1">
    <property type="nucleotide sequence ID" value="NZ_JACOMM010000001.1"/>
</dbReference>
<reference evidence="1 2" key="1">
    <citation type="submission" date="2015-02" db="EMBL/GenBank/DDBJ databases">
        <title>Whole genome shotgun sequencing of cultured foodborne pathogen.</title>
        <authorList>
            <person name="Timme R."/>
            <person name="Allard M.W."/>
            <person name="Strain E."/>
            <person name="Evans P.S."/>
            <person name="Brown E."/>
        </authorList>
    </citation>
    <scope>NUCLEOTIDE SEQUENCE [LARGE SCALE GENOMIC DNA]</scope>
    <source>
        <strain evidence="1 2">GCSL-TSO-24</strain>
    </source>
</reference>